<feature type="binding site" evidence="6">
    <location>
        <position position="355"/>
    </location>
    <ligand>
        <name>D-dopa</name>
        <dbReference type="ChEBI" id="CHEBI:149689"/>
    </ligand>
</feature>
<comment type="cofactor">
    <cofactor evidence="1 6">
        <name>FAD</name>
        <dbReference type="ChEBI" id="CHEBI:57692"/>
    </cofactor>
</comment>
<evidence type="ECO:0000313" key="10">
    <source>
        <dbReference type="Proteomes" id="UP000703269"/>
    </source>
</evidence>
<dbReference type="SUPFAM" id="SSF51971">
    <property type="entry name" value="Nucleotide-binding domain"/>
    <property type="match status" value="1"/>
</dbReference>
<dbReference type="GO" id="GO:0003884">
    <property type="term" value="F:D-amino-acid oxidase activity"/>
    <property type="evidence" value="ECO:0007669"/>
    <property type="project" value="InterPro"/>
</dbReference>
<dbReference type="Proteomes" id="UP000703269">
    <property type="component" value="Unassembled WGS sequence"/>
</dbReference>
<dbReference type="GO" id="GO:0071949">
    <property type="term" value="F:FAD binding"/>
    <property type="evidence" value="ECO:0007669"/>
    <property type="project" value="InterPro"/>
</dbReference>
<dbReference type="AlphaFoldDB" id="A0A9P3GFB3"/>
<keyword evidence="10" id="KW-1185">Reference proteome</keyword>
<evidence type="ECO:0000256" key="2">
    <source>
        <dbReference type="ARBA" id="ARBA00006730"/>
    </source>
</evidence>
<evidence type="ECO:0000256" key="4">
    <source>
        <dbReference type="ARBA" id="ARBA00022827"/>
    </source>
</evidence>
<gene>
    <name evidence="9" type="ORF">PsYK624_088290</name>
</gene>
<evidence type="ECO:0000256" key="7">
    <source>
        <dbReference type="SAM" id="MobiDB-lite"/>
    </source>
</evidence>
<evidence type="ECO:0000313" key="9">
    <source>
        <dbReference type="EMBL" id="GJE92674.1"/>
    </source>
</evidence>
<keyword evidence="3" id="KW-0285">Flavoprotein</keyword>
<dbReference type="PIRSF" id="PIRSF000189">
    <property type="entry name" value="D-aa_oxidase"/>
    <property type="match status" value="1"/>
</dbReference>
<dbReference type="OrthoDB" id="2015447at2759"/>
<accession>A0A9P3GFB3</accession>
<comment type="caution">
    <text evidence="9">The sequence shown here is derived from an EMBL/GenBank/DDBJ whole genome shotgun (WGS) entry which is preliminary data.</text>
</comment>
<dbReference type="InterPro" id="IPR023209">
    <property type="entry name" value="DAO"/>
</dbReference>
<dbReference type="EMBL" id="BPQB01000028">
    <property type="protein sequence ID" value="GJE92674.1"/>
    <property type="molecule type" value="Genomic_DNA"/>
</dbReference>
<evidence type="ECO:0000256" key="6">
    <source>
        <dbReference type="PIRSR" id="PIRSR000189-1"/>
    </source>
</evidence>
<keyword evidence="5" id="KW-0560">Oxidoreductase</keyword>
<protein>
    <submittedName>
        <fullName evidence="9">FAD dependent oxidoreductase</fullName>
    </submittedName>
</protein>
<dbReference type="Gene3D" id="3.30.9.10">
    <property type="entry name" value="D-Amino Acid Oxidase, subunit A, domain 2"/>
    <property type="match status" value="1"/>
</dbReference>
<dbReference type="InterPro" id="IPR001763">
    <property type="entry name" value="Rhodanese-like_dom"/>
</dbReference>
<dbReference type="SUPFAM" id="SSF54373">
    <property type="entry name" value="FAD-linked reductases, C-terminal domain"/>
    <property type="match status" value="1"/>
</dbReference>
<feature type="binding site" evidence="6">
    <location>
        <position position="387"/>
    </location>
    <ligand>
        <name>D-dopa</name>
        <dbReference type="ChEBI" id="CHEBI:149689"/>
    </ligand>
</feature>
<name>A0A9P3GFB3_9APHY</name>
<feature type="binding site" evidence="6">
    <location>
        <begin position="386"/>
        <end position="391"/>
    </location>
    <ligand>
        <name>FAD</name>
        <dbReference type="ChEBI" id="CHEBI:57692"/>
    </ligand>
</feature>
<proteinExistence type="inferred from homology"/>
<dbReference type="PANTHER" id="PTHR11530">
    <property type="entry name" value="D-AMINO ACID OXIDASE"/>
    <property type="match status" value="1"/>
</dbReference>
<reference evidence="9 10" key="1">
    <citation type="submission" date="2021-08" db="EMBL/GenBank/DDBJ databases">
        <title>Draft Genome Sequence of Phanerochaete sordida strain YK-624.</title>
        <authorList>
            <person name="Mori T."/>
            <person name="Dohra H."/>
            <person name="Suzuki T."/>
            <person name="Kawagishi H."/>
            <person name="Hirai H."/>
        </authorList>
    </citation>
    <scope>NUCLEOTIDE SEQUENCE [LARGE SCALE GENOMIC DNA]</scope>
    <source>
        <strain evidence="9 10">YK-624</strain>
    </source>
</reference>
<feature type="binding site" evidence="6">
    <location>
        <begin position="72"/>
        <end position="73"/>
    </location>
    <ligand>
        <name>FAD</name>
        <dbReference type="ChEBI" id="CHEBI:57692"/>
    </ligand>
</feature>
<keyword evidence="4 6" id="KW-0274">FAD</keyword>
<evidence type="ECO:0000256" key="1">
    <source>
        <dbReference type="ARBA" id="ARBA00001974"/>
    </source>
</evidence>
<sequence length="410" mass="44904">MSGPADVFLVLQDGELEIHEGPSPIPRTQRNSHIVIIGGGVTGLTTAWALLDAGFTVTVVSDRWASAEDPITSQIAGALWEWPPAVCGSHTSAASLERSKGWCMTSYRAFSALSTTFQARGEKVGHGIRLRVANFLFDRPARCNAEDYKKILEIEEAEIPGFMHDPVLPMRHAIGRNCGIVDAYRHISPVIDTDAYMVWLRQLVGNKGGRLVTHHISGSLLEQEDDILAMFRANIIINAAGLAASEAAEDPTVHPLRGALIRVVNDGTKFRKLDEAIVVAYDEAKRDDDGGIVFILPRNDTTLLLGGLAQPNESSLDLTLDSPEVRRMRARCERFLPGLEHADLDPHAPLVQALRPARRENVRVEREPRRKSDGSQSRIVHSYGHGGSGFTLSFGCAGDVLQLCKCMEHD</sequence>
<dbReference type="Pfam" id="PF01266">
    <property type="entry name" value="DAO"/>
    <property type="match status" value="1"/>
</dbReference>
<feature type="domain" description="Rhodanese" evidence="8">
    <location>
        <begin position="34"/>
        <end position="73"/>
    </location>
</feature>
<dbReference type="GO" id="GO:0005737">
    <property type="term" value="C:cytoplasm"/>
    <property type="evidence" value="ECO:0007669"/>
    <property type="project" value="TreeGrafter"/>
</dbReference>
<dbReference type="InterPro" id="IPR006076">
    <property type="entry name" value="FAD-dep_OxRdtase"/>
</dbReference>
<dbReference type="Gene3D" id="3.40.50.720">
    <property type="entry name" value="NAD(P)-binding Rossmann-like Domain"/>
    <property type="match status" value="1"/>
</dbReference>
<organism evidence="9 10">
    <name type="scientific">Phanerochaete sordida</name>
    <dbReference type="NCBI Taxonomy" id="48140"/>
    <lineage>
        <taxon>Eukaryota</taxon>
        <taxon>Fungi</taxon>
        <taxon>Dikarya</taxon>
        <taxon>Basidiomycota</taxon>
        <taxon>Agaricomycotina</taxon>
        <taxon>Agaricomycetes</taxon>
        <taxon>Polyporales</taxon>
        <taxon>Phanerochaetaceae</taxon>
        <taxon>Phanerochaete</taxon>
    </lineage>
</organism>
<dbReference type="GO" id="GO:0019478">
    <property type="term" value="P:D-amino acid catabolic process"/>
    <property type="evidence" value="ECO:0007669"/>
    <property type="project" value="TreeGrafter"/>
</dbReference>
<comment type="similarity">
    <text evidence="2">Belongs to the DAMOX/DASOX family.</text>
</comment>
<feature type="region of interest" description="Disordered" evidence="7">
    <location>
        <begin position="358"/>
        <end position="380"/>
    </location>
</feature>
<dbReference type="PANTHER" id="PTHR11530:SF25">
    <property type="entry name" value="FAD DEPENDENT OXIDOREDUCTASE DOMAIN-CONTAINING PROTEIN"/>
    <property type="match status" value="1"/>
</dbReference>
<evidence type="ECO:0000256" key="3">
    <source>
        <dbReference type="ARBA" id="ARBA00022630"/>
    </source>
</evidence>
<dbReference type="PROSITE" id="PS50206">
    <property type="entry name" value="RHODANESE_3"/>
    <property type="match status" value="1"/>
</dbReference>
<evidence type="ECO:0000259" key="8">
    <source>
        <dbReference type="PROSITE" id="PS50206"/>
    </source>
</evidence>
<evidence type="ECO:0000256" key="5">
    <source>
        <dbReference type="ARBA" id="ARBA00023002"/>
    </source>
</evidence>
<feature type="compositionally biased region" description="Basic and acidic residues" evidence="7">
    <location>
        <begin position="358"/>
        <end position="373"/>
    </location>
</feature>
<feature type="binding site" evidence="6">
    <location>
        <begin position="62"/>
        <end position="63"/>
    </location>
    <ligand>
        <name>FAD</name>
        <dbReference type="ChEBI" id="CHEBI:57692"/>
    </ligand>
</feature>